<dbReference type="Gene3D" id="3.20.20.220">
    <property type="match status" value="1"/>
</dbReference>
<dbReference type="EMBL" id="JAEEGB010000018">
    <property type="protein sequence ID" value="MBI6874096.1"/>
    <property type="molecule type" value="Genomic_DNA"/>
</dbReference>
<dbReference type="GO" id="GO:0071949">
    <property type="term" value="F:FAD binding"/>
    <property type="evidence" value="ECO:0007669"/>
    <property type="project" value="TreeGrafter"/>
</dbReference>
<dbReference type="GO" id="GO:0005829">
    <property type="term" value="C:cytosol"/>
    <property type="evidence" value="ECO:0007669"/>
    <property type="project" value="InterPro"/>
</dbReference>
<gene>
    <name evidence="13" type="primary">metF</name>
    <name evidence="13" type="ORF">I6U51_15545</name>
</gene>
<evidence type="ECO:0000313" key="14">
    <source>
        <dbReference type="Proteomes" id="UP000622687"/>
    </source>
</evidence>
<dbReference type="InterPro" id="IPR029041">
    <property type="entry name" value="FAD-linked_oxidoreductase-like"/>
</dbReference>
<evidence type="ECO:0000256" key="7">
    <source>
        <dbReference type="ARBA" id="ARBA00023002"/>
    </source>
</evidence>
<dbReference type="AlphaFoldDB" id="A0A934M7L9"/>
<evidence type="ECO:0000256" key="3">
    <source>
        <dbReference type="ARBA" id="ARBA00006743"/>
    </source>
</evidence>
<accession>A0A934M7L9</accession>
<dbReference type="PANTHER" id="PTHR45754">
    <property type="entry name" value="METHYLENETETRAHYDROFOLATE REDUCTASE"/>
    <property type="match status" value="1"/>
</dbReference>
<dbReference type="Pfam" id="PF02219">
    <property type="entry name" value="MTHFR"/>
    <property type="match status" value="1"/>
</dbReference>
<keyword evidence="6 12" id="KW-0274">FAD</keyword>
<evidence type="ECO:0000256" key="5">
    <source>
        <dbReference type="ARBA" id="ARBA00022630"/>
    </source>
</evidence>
<evidence type="ECO:0000256" key="8">
    <source>
        <dbReference type="ARBA" id="ARBA00023027"/>
    </source>
</evidence>
<dbReference type="PANTHER" id="PTHR45754:SF3">
    <property type="entry name" value="METHYLENETETRAHYDROFOLATE REDUCTASE (NADPH)"/>
    <property type="match status" value="1"/>
</dbReference>
<dbReference type="NCBIfam" id="TIGR00676">
    <property type="entry name" value="fadh2"/>
    <property type="match status" value="1"/>
</dbReference>
<comment type="catalytic activity">
    <reaction evidence="11">
        <text>(6S)-5-methyl-5,6,7,8-tetrahydrofolate + NAD(+) = (6R)-5,10-methylene-5,6,7,8-tetrahydrofolate + NADH + H(+)</text>
        <dbReference type="Rhea" id="RHEA:19821"/>
        <dbReference type="ChEBI" id="CHEBI:15378"/>
        <dbReference type="ChEBI" id="CHEBI:15636"/>
        <dbReference type="ChEBI" id="CHEBI:18608"/>
        <dbReference type="ChEBI" id="CHEBI:57540"/>
        <dbReference type="ChEBI" id="CHEBI:57945"/>
        <dbReference type="EC" id="1.5.1.54"/>
    </reaction>
    <physiologicalReaction direction="right-to-left" evidence="11">
        <dbReference type="Rhea" id="RHEA:19823"/>
    </physiologicalReaction>
</comment>
<dbReference type="EC" id="1.5.1.54" evidence="12"/>
<organism evidence="13 14">
    <name type="scientific">Clostridium aciditolerans</name>
    <dbReference type="NCBI Taxonomy" id="339861"/>
    <lineage>
        <taxon>Bacteria</taxon>
        <taxon>Bacillati</taxon>
        <taxon>Bacillota</taxon>
        <taxon>Clostridia</taxon>
        <taxon>Eubacteriales</taxon>
        <taxon>Clostridiaceae</taxon>
        <taxon>Clostridium</taxon>
    </lineage>
</organism>
<reference evidence="13" key="1">
    <citation type="submission" date="2020-12" db="EMBL/GenBank/DDBJ databases">
        <title>Clostridium thailandense sp. nov., a novel acetogenic bacterium isolated from peat land soil in Thailand.</title>
        <authorList>
            <person name="Chaikitkaew S."/>
            <person name="Birkeland N.K."/>
        </authorList>
    </citation>
    <scope>NUCLEOTIDE SEQUENCE</scope>
    <source>
        <strain evidence="13">DSM 17425</strain>
    </source>
</reference>
<dbReference type="Proteomes" id="UP000622687">
    <property type="component" value="Unassembled WGS sequence"/>
</dbReference>
<keyword evidence="14" id="KW-1185">Reference proteome</keyword>
<evidence type="ECO:0000256" key="2">
    <source>
        <dbReference type="ARBA" id="ARBA00004777"/>
    </source>
</evidence>
<keyword evidence="5 12" id="KW-0285">Flavoprotein</keyword>
<dbReference type="InterPro" id="IPR003171">
    <property type="entry name" value="Mehydrof_redctse-like"/>
</dbReference>
<evidence type="ECO:0000256" key="4">
    <source>
        <dbReference type="ARBA" id="ARBA00022605"/>
    </source>
</evidence>
<keyword evidence="9" id="KW-0486">Methionine biosynthesis</keyword>
<comment type="cofactor">
    <cofactor evidence="1 12">
        <name>FAD</name>
        <dbReference type="ChEBI" id="CHEBI:57692"/>
    </cofactor>
</comment>
<sequence length="290" mass="32997">MFIKDIFLNKRLTISFELFPPKDDKNFEGINSTIEELKKLNPDFISVTYGAGGSSRSRTIELASIIKNKYDIETIAHLTCITSSREEINGILNDLKLNNIGNVLALRGDIPKGFIIKESFKYAKDLIYEISQRKDFSISAAAYPEGHVECADIGKNIEYLKEKVEKGADFLITQLFFDNDNFYNFREELYKNNINVPIVTGIIPVLDKRQIERIAALSGAVIPQKIKRIMDKYEHSPEALKEAGIAYTSEQIVDLISNDVQGIHLYTMNKHNAVKEIMENIQELRKIVNS</sequence>
<evidence type="ECO:0000256" key="1">
    <source>
        <dbReference type="ARBA" id="ARBA00001974"/>
    </source>
</evidence>
<comment type="similarity">
    <text evidence="3 12">Belongs to the methylenetetrahydrofolate reductase family.</text>
</comment>
<dbReference type="SUPFAM" id="SSF51730">
    <property type="entry name" value="FAD-linked oxidoreductase"/>
    <property type="match status" value="1"/>
</dbReference>
<comment type="caution">
    <text evidence="13">The sequence shown here is derived from an EMBL/GenBank/DDBJ whole genome shotgun (WGS) entry which is preliminary data.</text>
</comment>
<evidence type="ECO:0000313" key="13">
    <source>
        <dbReference type="EMBL" id="MBI6874096.1"/>
    </source>
</evidence>
<evidence type="ECO:0000256" key="6">
    <source>
        <dbReference type="ARBA" id="ARBA00022827"/>
    </source>
</evidence>
<dbReference type="CDD" id="cd00537">
    <property type="entry name" value="MTHFR"/>
    <property type="match status" value="1"/>
</dbReference>
<protein>
    <recommendedName>
        <fullName evidence="12">Methylenetetrahydrofolate reductase</fullName>
        <ecNumber evidence="12">1.5.1.54</ecNumber>
    </recommendedName>
</protein>
<evidence type="ECO:0000256" key="11">
    <source>
        <dbReference type="ARBA" id="ARBA00048628"/>
    </source>
</evidence>
<keyword evidence="7 12" id="KW-0560">Oxidoreductase</keyword>
<keyword evidence="4" id="KW-0028">Amino-acid biosynthesis</keyword>
<evidence type="ECO:0000256" key="12">
    <source>
        <dbReference type="RuleBase" id="RU003862"/>
    </source>
</evidence>
<dbReference type="InterPro" id="IPR004620">
    <property type="entry name" value="MTHF_reductase_bac"/>
</dbReference>
<evidence type="ECO:0000256" key="9">
    <source>
        <dbReference type="ARBA" id="ARBA00023167"/>
    </source>
</evidence>
<dbReference type="GO" id="GO:0035999">
    <property type="term" value="P:tetrahydrofolate interconversion"/>
    <property type="evidence" value="ECO:0007669"/>
    <property type="project" value="TreeGrafter"/>
</dbReference>
<comment type="pathway">
    <text evidence="2 12">One-carbon metabolism; tetrahydrofolate interconversion.</text>
</comment>
<keyword evidence="8" id="KW-0520">NAD</keyword>
<dbReference type="GO" id="GO:0106312">
    <property type="term" value="F:methylenetetrahydrofolate reductase (NADH) activity"/>
    <property type="evidence" value="ECO:0007669"/>
    <property type="project" value="UniProtKB-EC"/>
</dbReference>
<dbReference type="GO" id="GO:0009086">
    <property type="term" value="P:methionine biosynthetic process"/>
    <property type="evidence" value="ECO:0007669"/>
    <property type="project" value="UniProtKB-KW"/>
</dbReference>
<evidence type="ECO:0000256" key="10">
    <source>
        <dbReference type="ARBA" id="ARBA00034478"/>
    </source>
</evidence>
<proteinExistence type="inferred from homology"/>
<dbReference type="RefSeq" id="WP_211143503.1">
    <property type="nucleotide sequence ID" value="NZ_JAEEGB010000018.1"/>
</dbReference>
<name>A0A934M7L9_9CLOT</name>
<comment type="pathway">
    <text evidence="10">Amino-acid biosynthesis; L-methionine biosynthesis via de novo pathway.</text>
</comment>